<dbReference type="Gene3D" id="1.20.1640.10">
    <property type="entry name" value="Multidrug efflux transporter AcrB transmembrane domain"/>
    <property type="match status" value="2"/>
</dbReference>
<feature type="transmembrane region" description="Helical" evidence="2">
    <location>
        <begin position="998"/>
        <end position="1023"/>
    </location>
</feature>
<dbReference type="AlphaFoldDB" id="A0A7M1B430"/>
<dbReference type="GO" id="GO:0042910">
    <property type="term" value="F:xenobiotic transmembrane transporter activity"/>
    <property type="evidence" value="ECO:0007669"/>
    <property type="project" value="TreeGrafter"/>
</dbReference>
<feature type="transmembrane region" description="Helical" evidence="2">
    <location>
        <begin position="464"/>
        <end position="488"/>
    </location>
</feature>
<name>A0A7M1B430_9BACT</name>
<dbReference type="Gene3D" id="3.30.70.1320">
    <property type="entry name" value="Multidrug efflux transporter AcrB pore domain like"/>
    <property type="match status" value="1"/>
</dbReference>
<feature type="transmembrane region" description="Helical" evidence="2">
    <location>
        <begin position="376"/>
        <end position="400"/>
    </location>
</feature>
<reference evidence="3 4" key="1">
    <citation type="submission" date="2019-06" db="EMBL/GenBank/DDBJ databases">
        <title>Sulfurimonas gotlandica sp. nov., a chemoautotrophic and psychrotolerant epsilonproteobacterium isolated from a pelagic redoxcline, and an emended description of the genus Sulfurimonas.</title>
        <authorList>
            <person name="Wang S."/>
            <person name="Jiang L."/>
            <person name="Shao Z."/>
        </authorList>
    </citation>
    <scope>NUCLEOTIDE SEQUENCE [LARGE SCALE GENOMIC DNA]</scope>
    <source>
        <strain evidence="3 4">S2-6</strain>
    </source>
</reference>
<dbReference type="Gene3D" id="3.30.2090.10">
    <property type="entry name" value="Multidrug efflux transporter AcrB TolC docking domain, DN and DC subdomains"/>
    <property type="match status" value="2"/>
</dbReference>
<gene>
    <name evidence="3" type="ORF">FJR45_05650</name>
</gene>
<dbReference type="PRINTS" id="PR00702">
    <property type="entry name" value="ACRIFLAVINRP"/>
</dbReference>
<sequence>MKNSFSIVDFLLSRPYFIISFLALFLFLGLVGYNKIDRKLFPDSNYPTVAVVIVEPGESAKGLAANVSIPVEEELYTLDKIRRVYSTTIDEVSVISAEFEYTKNIDSATSDVSNALDKIRAKLPAAILNPQIIKITEATAPIVTYAVSAKEGNVSLEDIRQIVQTQIKHKLIKVQGVANVDVFGGYEKEIEVIVDKEKLERYNLDIALVVAKLRANDNDFAIGFITGKDKRYLLRAQGKRDTVAKLKKVSITKEIQLQDIANVYFGHYDNSAEYYGNSKNAIAIAVQRTGNADVIRTIARVEKEIQKLQNKYKNLSFVITDTQKDTIVQSTNNMFESLRDAIIMSTLVVFFFLASFRQVLVVLVTIPLVYATTIALMWIIGIEFNVVTLTAIILALGLLLDDAVVVMENIERHYRELHDEIHKAVYNGTKEIMFADLSGTITTMIALSPMLFVGGYPQTIFQPLVATLLLALAASYAISITAVPLLSLKILTIKNPFVLKSEAFFEKITGGFSSAIADFFVSAVSLGAKKKSVALAYTVVLLFLFFTSVKGVMPTVGQELMPPMDTGGVRISITVDPNLPIEASKKVVEEANKIITKQGDLLYLSSAIGSEAGVMSIGSGSSIDHIRISATYVDRYKRKESIWQIERKLREALNKIKNVNSVDVVDYGATAIASLRANIDVTLSSDDLTKLQKAGDIVADAMQHTGGVVSVSRTWLANKRVYEFSVDEKKAAYYGLNNEEIAKQLQLFVRGAKAASFYLQNSADFGIRVWVDKKKRESIEEIKDYLVTTKKGKIPLRDMVKITMVQEPSLITREGLQYTLNVYGFREKAAISHIMANFDKAFDGKVLPDGVTMEQTGDIKQFKNSAGRMVGAIGFAVILILFTLIAMFNSVKISMMIVFSIPLTIIGASWMMLFMHYHTSMPAMMGFILLSGIIVNNAILLIHFALEKMKEGYSTFEAMVESIKIRTRPVLMTAFATSAGMLPVALGSAIGLERLAPLGTVAIGGLIVGTFLTLLFIPLVFIWSVKPKEV</sequence>
<dbReference type="InterPro" id="IPR001036">
    <property type="entry name" value="Acrflvin-R"/>
</dbReference>
<feature type="transmembrane region" description="Helical" evidence="2">
    <location>
        <begin position="927"/>
        <end position="946"/>
    </location>
</feature>
<dbReference type="InterPro" id="IPR027463">
    <property type="entry name" value="AcrB_DN_DC_subdom"/>
</dbReference>
<evidence type="ECO:0000256" key="2">
    <source>
        <dbReference type="SAM" id="Phobius"/>
    </source>
</evidence>
<dbReference type="SUPFAM" id="SSF82714">
    <property type="entry name" value="Multidrug efflux transporter AcrB TolC docking domain, DN and DC subdomains"/>
    <property type="match status" value="2"/>
</dbReference>
<keyword evidence="2" id="KW-0472">Membrane</keyword>
<dbReference type="KEGG" id="ssei:FJR45_05650"/>
<dbReference type="Proteomes" id="UP000593719">
    <property type="component" value="Chromosome"/>
</dbReference>
<dbReference type="EMBL" id="CP041235">
    <property type="protein sequence ID" value="QOP43462.1"/>
    <property type="molecule type" value="Genomic_DNA"/>
</dbReference>
<dbReference type="Gene3D" id="3.30.70.1440">
    <property type="entry name" value="Multidrug efflux transporter AcrB pore domain"/>
    <property type="match status" value="1"/>
</dbReference>
<feature type="transmembrane region" description="Helical" evidence="2">
    <location>
        <begin position="432"/>
        <end position="452"/>
    </location>
</feature>
<dbReference type="SUPFAM" id="SSF82693">
    <property type="entry name" value="Multidrug efflux transporter AcrB pore domain, PN1, PN2, PC1 and PC2 subdomains"/>
    <property type="match status" value="2"/>
</dbReference>
<dbReference type="PANTHER" id="PTHR32063:SF0">
    <property type="entry name" value="SWARMING MOTILITY PROTEIN SWRC"/>
    <property type="match status" value="1"/>
</dbReference>
<feature type="transmembrane region" description="Helical" evidence="2">
    <location>
        <begin position="894"/>
        <end position="915"/>
    </location>
</feature>
<keyword evidence="2" id="KW-0812">Transmembrane</keyword>
<evidence type="ECO:0000313" key="4">
    <source>
        <dbReference type="Proteomes" id="UP000593719"/>
    </source>
</evidence>
<proteinExistence type="predicted"/>
<protein>
    <submittedName>
        <fullName evidence="3">Efflux RND transporter permease subunit</fullName>
    </submittedName>
</protein>
<dbReference type="GO" id="GO:0005886">
    <property type="term" value="C:plasma membrane"/>
    <property type="evidence" value="ECO:0007669"/>
    <property type="project" value="TreeGrafter"/>
</dbReference>
<keyword evidence="1" id="KW-0175">Coiled coil</keyword>
<feature type="transmembrane region" description="Helical" evidence="2">
    <location>
        <begin position="534"/>
        <end position="553"/>
    </location>
</feature>
<keyword evidence="4" id="KW-1185">Reference proteome</keyword>
<accession>A0A7M1B430</accession>
<dbReference type="Gene3D" id="3.30.70.1430">
    <property type="entry name" value="Multidrug efflux transporter AcrB pore domain"/>
    <property type="match status" value="2"/>
</dbReference>
<dbReference type="Pfam" id="PF00873">
    <property type="entry name" value="ACR_tran"/>
    <property type="match status" value="1"/>
</dbReference>
<evidence type="ECO:0000256" key="1">
    <source>
        <dbReference type="SAM" id="Coils"/>
    </source>
</evidence>
<dbReference type="SUPFAM" id="SSF82866">
    <property type="entry name" value="Multidrug efflux transporter AcrB transmembrane domain"/>
    <property type="match status" value="2"/>
</dbReference>
<feature type="transmembrane region" description="Helical" evidence="2">
    <location>
        <begin position="342"/>
        <end position="370"/>
    </location>
</feature>
<feature type="transmembrane region" description="Helical" evidence="2">
    <location>
        <begin position="966"/>
        <end position="986"/>
    </location>
</feature>
<dbReference type="RefSeq" id="WP_193151747.1">
    <property type="nucleotide sequence ID" value="NZ_CP041235.1"/>
</dbReference>
<organism evidence="3 4">
    <name type="scientific">Sulfurimonas sediminis</name>
    <dbReference type="NCBI Taxonomy" id="2590020"/>
    <lineage>
        <taxon>Bacteria</taxon>
        <taxon>Pseudomonadati</taxon>
        <taxon>Campylobacterota</taxon>
        <taxon>Epsilonproteobacteria</taxon>
        <taxon>Campylobacterales</taxon>
        <taxon>Sulfurimonadaceae</taxon>
        <taxon>Sulfurimonas</taxon>
    </lineage>
</organism>
<evidence type="ECO:0000313" key="3">
    <source>
        <dbReference type="EMBL" id="QOP43462.1"/>
    </source>
</evidence>
<feature type="coiled-coil region" evidence="1">
    <location>
        <begin position="291"/>
        <end position="318"/>
    </location>
</feature>
<feature type="transmembrane region" description="Helical" evidence="2">
    <location>
        <begin position="15"/>
        <end position="33"/>
    </location>
</feature>
<feature type="transmembrane region" description="Helical" evidence="2">
    <location>
        <begin position="869"/>
        <end position="888"/>
    </location>
</feature>
<dbReference type="PANTHER" id="PTHR32063">
    <property type="match status" value="1"/>
</dbReference>
<keyword evidence="2" id="KW-1133">Transmembrane helix</keyword>